<dbReference type="CDD" id="cd09917">
    <property type="entry name" value="F-box_SF"/>
    <property type="match status" value="1"/>
</dbReference>
<proteinExistence type="predicted"/>
<accession>A0A481YV37</accession>
<dbReference type="Pfam" id="PF00646">
    <property type="entry name" value="F-box"/>
    <property type="match status" value="1"/>
</dbReference>
<feature type="domain" description="F-box" evidence="1">
    <location>
        <begin position="1"/>
        <end position="44"/>
    </location>
</feature>
<protein>
    <submittedName>
        <fullName evidence="2">F-box domain protein</fullName>
    </submittedName>
</protein>
<name>A0A481YV37_9VIRU</name>
<evidence type="ECO:0000313" key="2">
    <source>
        <dbReference type="EMBL" id="QBK86414.1"/>
    </source>
</evidence>
<reference evidence="2" key="1">
    <citation type="journal article" date="2019" name="MBio">
        <title>Virus Genomes from Deep Sea Sediments Expand the Ocean Megavirome and Support Independent Origins of Viral Gigantism.</title>
        <authorList>
            <person name="Backstrom D."/>
            <person name="Yutin N."/>
            <person name="Jorgensen S.L."/>
            <person name="Dharamshi J."/>
            <person name="Homa F."/>
            <person name="Zaremba-Niedwiedzka K."/>
            <person name="Spang A."/>
            <person name="Wolf Y.I."/>
            <person name="Koonin E.V."/>
            <person name="Ettema T.J."/>
        </authorList>
    </citation>
    <scope>NUCLEOTIDE SEQUENCE</scope>
</reference>
<dbReference type="SUPFAM" id="SSF81383">
    <property type="entry name" value="F-box domain"/>
    <property type="match status" value="1"/>
</dbReference>
<gene>
    <name evidence="2" type="ORF">LCMAC102_02090</name>
</gene>
<organism evidence="2">
    <name type="scientific">Marseillevirus LCMAC102</name>
    <dbReference type="NCBI Taxonomy" id="2506603"/>
    <lineage>
        <taxon>Viruses</taxon>
        <taxon>Varidnaviria</taxon>
        <taxon>Bamfordvirae</taxon>
        <taxon>Nucleocytoviricota</taxon>
        <taxon>Megaviricetes</taxon>
        <taxon>Pimascovirales</taxon>
        <taxon>Pimascovirales incertae sedis</taxon>
        <taxon>Marseilleviridae</taxon>
    </lineage>
</organism>
<dbReference type="InterPro" id="IPR036047">
    <property type="entry name" value="F-box-like_dom_sf"/>
</dbReference>
<dbReference type="InterPro" id="IPR001810">
    <property type="entry name" value="F-box_dom"/>
</dbReference>
<dbReference type="SMART" id="SM00256">
    <property type="entry name" value="FBOX"/>
    <property type="match status" value="1"/>
</dbReference>
<dbReference type="PROSITE" id="PS50181">
    <property type="entry name" value="FBOX"/>
    <property type="match status" value="1"/>
</dbReference>
<dbReference type="EMBL" id="MK500334">
    <property type="protein sequence ID" value="QBK86414.1"/>
    <property type="molecule type" value="Genomic_DNA"/>
</dbReference>
<sequence length="297" mass="34081">MSIIPDEILLLIFDYCDVKTAQNIRVGCKKFRQVIDNINRLKCLESVKLVKCLDKQLKDFSGGVEYIISDEQPDHPATKKITSKEIEEYINIKNQVYKITNDFLETIIDALCDIDITYLNRLKLPSILLLYSSWNSVLEKAKNREKGDVFLYPNCAQITGTIRVNDTHGRKRGDYGTEGGLLASVPTWITSKKCYNWSCHRNHPFGSENIDEFLPGILFIGKKEGDVVIFPFKGKEIKLICRQLSYRYGSSPFEQVFELITSRRGGICSPEYYTPELSTEEQCAKLQHLHDTYVQSI</sequence>
<evidence type="ECO:0000259" key="1">
    <source>
        <dbReference type="PROSITE" id="PS50181"/>
    </source>
</evidence>